<organism evidence="1 2">
    <name type="scientific">Mitsuokella multacida DSM 20544</name>
    <dbReference type="NCBI Taxonomy" id="500635"/>
    <lineage>
        <taxon>Bacteria</taxon>
        <taxon>Bacillati</taxon>
        <taxon>Bacillota</taxon>
        <taxon>Negativicutes</taxon>
        <taxon>Selenomonadales</taxon>
        <taxon>Selenomonadaceae</taxon>
        <taxon>Mitsuokella</taxon>
    </lineage>
</organism>
<name>C9KQC5_9FIRM</name>
<dbReference type="eggNOG" id="ENOG502Z97R">
    <property type="taxonomic scope" value="Bacteria"/>
</dbReference>
<dbReference type="Gene3D" id="2.70.98.10">
    <property type="match status" value="1"/>
</dbReference>
<dbReference type="GeneID" id="93482330"/>
<evidence type="ECO:0008006" key="3">
    <source>
        <dbReference type="Google" id="ProtNLM"/>
    </source>
</evidence>
<dbReference type="RefSeq" id="WP_005842723.1">
    <property type="nucleotide sequence ID" value="NZ_GG697143.2"/>
</dbReference>
<dbReference type="InterPro" id="IPR011013">
    <property type="entry name" value="Gal_mutarotase_sf_dom"/>
</dbReference>
<evidence type="ECO:0000313" key="2">
    <source>
        <dbReference type="Proteomes" id="UP000003671"/>
    </source>
</evidence>
<dbReference type="Pfam" id="PF14486">
    <property type="entry name" value="DUF4432"/>
    <property type="match status" value="1"/>
</dbReference>
<dbReference type="InterPro" id="IPR027839">
    <property type="entry name" value="DUF4432"/>
</dbReference>
<gene>
    <name evidence="1" type="ORF">MITSMUL_05440</name>
</gene>
<accession>C9KQC5</accession>
<comment type="caution">
    <text evidence="1">The sequence shown here is derived from an EMBL/GenBank/DDBJ whole genome shotgun (WGS) entry which is preliminary data.</text>
</comment>
<dbReference type="CDD" id="cd09269">
    <property type="entry name" value="deoxyribose_mutarotase"/>
    <property type="match status" value="1"/>
</dbReference>
<dbReference type="EMBL" id="ABWK02000023">
    <property type="protein sequence ID" value="EEX67916.1"/>
    <property type="molecule type" value="Genomic_DNA"/>
</dbReference>
<dbReference type="SUPFAM" id="SSF74650">
    <property type="entry name" value="Galactose mutarotase-like"/>
    <property type="match status" value="1"/>
</dbReference>
<proteinExistence type="predicted"/>
<protein>
    <recommendedName>
        <fullName evidence="3">Aldose 1-epimerase</fullName>
    </recommendedName>
</protein>
<dbReference type="STRING" id="500635.MITSMUL_05440"/>
<keyword evidence="2" id="KW-1185">Reference proteome</keyword>
<evidence type="ECO:0000313" key="1">
    <source>
        <dbReference type="EMBL" id="EEX67916.1"/>
    </source>
</evidence>
<dbReference type="GO" id="GO:0003824">
    <property type="term" value="F:catalytic activity"/>
    <property type="evidence" value="ECO:0007669"/>
    <property type="project" value="InterPro"/>
</dbReference>
<sequence length="342" mass="38771">MSIATKICLNKSYFKENLTTILENDDFKVTLFRYPSGIESVKIANAKGYVELLPYMGQIIWDAEFNGISLRLKNIFKEPKPATCIVDTYGCFAFHSGLLANGCPGPEDTHPMHGEFSCAKMDEAWLEISEDTVSLVSKYEYCQGFGYHYIAQPSVSLKKDATRFTIHMEVTNLTCTEMPLQYMCHMNYAYVDQGRISSNIPATAFKLRESIPSHVHPTEKWLAYNEEIKKLQKKGRSLEVLDQPDMYDPEIVFMADHIDQYAPNVTVEIDSPKGYGFRTDFSTKDFTSATRWIMKNDDLQVAAFVLPATCRPEGFLAAKKAGTLLYLKPNEKKTFTVLTGLK</sequence>
<dbReference type="HOGENOM" id="CLU_070797_0_0_9"/>
<dbReference type="AlphaFoldDB" id="C9KQC5"/>
<reference evidence="1" key="1">
    <citation type="submission" date="2009-09" db="EMBL/GenBank/DDBJ databases">
        <authorList>
            <person name="Weinstock G."/>
            <person name="Sodergren E."/>
            <person name="Clifton S."/>
            <person name="Fulton L."/>
            <person name="Fulton B."/>
            <person name="Courtney L."/>
            <person name="Fronick C."/>
            <person name="Harrison M."/>
            <person name="Strong C."/>
            <person name="Farmer C."/>
            <person name="Delahaunty K."/>
            <person name="Markovic C."/>
            <person name="Hall O."/>
            <person name="Minx P."/>
            <person name="Tomlinson C."/>
            <person name="Mitreva M."/>
            <person name="Nelson J."/>
            <person name="Hou S."/>
            <person name="Wollam A."/>
            <person name="Pepin K.H."/>
            <person name="Johnson M."/>
            <person name="Bhonagiri V."/>
            <person name="Nash W.E."/>
            <person name="Warren W."/>
            <person name="Chinwalla A."/>
            <person name="Mardis E.R."/>
            <person name="Wilson R.K."/>
        </authorList>
    </citation>
    <scope>NUCLEOTIDE SEQUENCE [LARGE SCALE GENOMIC DNA]</scope>
    <source>
        <strain evidence="1">DSM 20544</strain>
    </source>
</reference>
<dbReference type="GO" id="GO:0005975">
    <property type="term" value="P:carbohydrate metabolic process"/>
    <property type="evidence" value="ECO:0007669"/>
    <property type="project" value="InterPro"/>
</dbReference>
<dbReference type="InterPro" id="IPR014718">
    <property type="entry name" value="GH-type_carb-bd"/>
</dbReference>
<dbReference type="Proteomes" id="UP000003671">
    <property type="component" value="Unassembled WGS sequence"/>
</dbReference>
<dbReference type="PATRIC" id="fig|500635.8.peg.2048"/>
<dbReference type="GO" id="GO:0030246">
    <property type="term" value="F:carbohydrate binding"/>
    <property type="evidence" value="ECO:0007669"/>
    <property type="project" value="InterPro"/>
</dbReference>